<evidence type="ECO:0000256" key="1">
    <source>
        <dbReference type="ARBA" id="ARBA00000022"/>
    </source>
</evidence>
<comment type="caution">
    <text evidence="5">The sequence shown here is derived from an EMBL/GenBank/DDBJ whole genome shotgun (WGS) entry which is preliminary data.</text>
</comment>
<gene>
    <name evidence="5" type="ORF">N866_03175</name>
</gene>
<dbReference type="Proteomes" id="UP000019753">
    <property type="component" value="Unassembled WGS sequence"/>
</dbReference>
<reference evidence="5 6" key="1">
    <citation type="submission" date="2014-01" db="EMBL/GenBank/DDBJ databases">
        <title>Actinotalea ferrariae CF5-4.</title>
        <authorList>
            <person name="Chen F."/>
            <person name="Li Y."/>
            <person name="Wang G."/>
        </authorList>
    </citation>
    <scope>NUCLEOTIDE SEQUENCE [LARGE SCALE GENOMIC DNA]</scope>
    <source>
        <strain evidence="5 6">CF5-4</strain>
    </source>
</reference>
<dbReference type="CDD" id="cd15457">
    <property type="entry name" value="NADAR"/>
    <property type="match status" value="1"/>
</dbReference>
<name>A0A021VUJ8_9CELL</name>
<evidence type="ECO:0000256" key="2">
    <source>
        <dbReference type="ARBA" id="ARBA00000751"/>
    </source>
</evidence>
<feature type="region of interest" description="Disordered" evidence="3">
    <location>
        <begin position="44"/>
        <end position="63"/>
    </location>
</feature>
<keyword evidence="6" id="KW-1185">Reference proteome</keyword>
<dbReference type="Gene3D" id="1.10.357.40">
    <property type="entry name" value="YbiA-like"/>
    <property type="match status" value="1"/>
</dbReference>
<proteinExistence type="predicted"/>
<evidence type="ECO:0000259" key="4">
    <source>
        <dbReference type="Pfam" id="PF08719"/>
    </source>
</evidence>
<dbReference type="InterPro" id="IPR012816">
    <property type="entry name" value="NADAR"/>
</dbReference>
<dbReference type="AlphaFoldDB" id="A0A021VUJ8"/>
<organism evidence="5 6">
    <name type="scientific">Actinotalea ferrariae CF5-4</name>
    <dbReference type="NCBI Taxonomy" id="948458"/>
    <lineage>
        <taxon>Bacteria</taxon>
        <taxon>Bacillati</taxon>
        <taxon>Actinomycetota</taxon>
        <taxon>Actinomycetes</taxon>
        <taxon>Micrococcales</taxon>
        <taxon>Cellulomonadaceae</taxon>
        <taxon>Actinotalea</taxon>
    </lineage>
</organism>
<feature type="domain" description="NADAR" evidence="4">
    <location>
        <begin position="8"/>
        <end position="149"/>
    </location>
</feature>
<evidence type="ECO:0000313" key="5">
    <source>
        <dbReference type="EMBL" id="EYR64844.1"/>
    </source>
</evidence>
<comment type="catalytic activity">
    <reaction evidence="1">
        <text>5-amino-6-(5-phospho-D-ribosylamino)uracil + H2O = 5,6-diaminouracil + D-ribose 5-phosphate</text>
        <dbReference type="Rhea" id="RHEA:55020"/>
        <dbReference type="ChEBI" id="CHEBI:15377"/>
        <dbReference type="ChEBI" id="CHEBI:46252"/>
        <dbReference type="ChEBI" id="CHEBI:58453"/>
        <dbReference type="ChEBI" id="CHEBI:78346"/>
    </reaction>
</comment>
<comment type="catalytic activity">
    <reaction evidence="2">
        <text>2,5-diamino-6-hydroxy-4-(5-phosphoribosylamino)-pyrimidine + H2O = 2,5,6-triamino-4-hydroxypyrimidine + D-ribose 5-phosphate</text>
        <dbReference type="Rhea" id="RHEA:23436"/>
        <dbReference type="ChEBI" id="CHEBI:15377"/>
        <dbReference type="ChEBI" id="CHEBI:58614"/>
        <dbReference type="ChEBI" id="CHEBI:78346"/>
        <dbReference type="ChEBI" id="CHEBI:137796"/>
    </reaction>
</comment>
<protein>
    <submittedName>
        <fullName evidence="5">Swarming motility protein YbiA</fullName>
    </submittedName>
</protein>
<evidence type="ECO:0000313" key="6">
    <source>
        <dbReference type="Proteomes" id="UP000019753"/>
    </source>
</evidence>
<accession>A0A021VUJ8</accession>
<dbReference type="InterPro" id="IPR037238">
    <property type="entry name" value="YbiA-like_sf"/>
</dbReference>
<sequence>MLIDRFEGPHGWLSNFHQHPLVLGGVRFGSVEHLFNASKSLDRDEREHVRAAPTPAEAKRRGRRVTLRPRWDEQVRFDVMRMALRAKFEDPDLRGLLLGTGDALLIEGTGDAKRAWHDQVWGQCSCDEHRAWPGRNELGRALMGVRADLAGHPADRWTRVMVTGHRPQHLDPE</sequence>
<evidence type="ECO:0000256" key="3">
    <source>
        <dbReference type="SAM" id="MobiDB-lite"/>
    </source>
</evidence>
<dbReference type="SUPFAM" id="SSF143990">
    <property type="entry name" value="YbiA-like"/>
    <property type="match status" value="1"/>
</dbReference>
<dbReference type="Pfam" id="PF08719">
    <property type="entry name" value="NADAR"/>
    <property type="match status" value="1"/>
</dbReference>
<dbReference type="EMBL" id="AXCW01000014">
    <property type="protein sequence ID" value="EYR64844.1"/>
    <property type="molecule type" value="Genomic_DNA"/>
</dbReference>